<sequence>MRQRTDGRHAHRLNALALAGLLGLTFAFGGCTTIFGNHEKRAQAQLRPTAGNGARGTVTFVERADGVQVTYNLVGLPPNSDHALQVHERGDCNAVDGSSAGAVFAPTAARLKSGVRVEGDLGNLHADETGVATGFIVAPDLSLDGVRSVLGRSVLVHRDTSDPAFAEHGAGPALACGQIRQ</sequence>
<evidence type="ECO:0000256" key="1">
    <source>
        <dbReference type="ARBA" id="ARBA00010457"/>
    </source>
</evidence>
<keyword evidence="4" id="KW-1185">Reference proteome</keyword>
<dbReference type="EMBL" id="RBZV01000011">
    <property type="protein sequence ID" value="RKP44962.1"/>
    <property type="molecule type" value="Genomic_DNA"/>
</dbReference>
<dbReference type="SUPFAM" id="SSF49329">
    <property type="entry name" value="Cu,Zn superoxide dismutase-like"/>
    <property type="match status" value="1"/>
</dbReference>
<dbReference type="Proteomes" id="UP000280434">
    <property type="component" value="Unassembled WGS sequence"/>
</dbReference>
<dbReference type="RefSeq" id="WP_121280916.1">
    <property type="nucleotide sequence ID" value="NZ_RBZV01000011.1"/>
</dbReference>
<dbReference type="GO" id="GO:0006801">
    <property type="term" value="P:superoxide metabolic process"/>
    <property type="evidence" value="ECO:0007669"/>
    <property type="project" value="InterPro"/>
</dbReference>
<feature type="domain" description="Superoxide dismutase copper/zinc binding" evidence="2">
    <location>
        <begin position="55"/>
        <end position="179"/>
    </location>
</feature>
<dbReference type="InterPro" id="IPR036423">
    <property type="entry name" value="SOD-like_Cu/Zn_dom_sf"/>
</dbReference>
<name>A0A494X3M3_9BURK</name>
<dbReference type="PANTHER" id="PTHR10003">
    <property type="entry name" value="SUPEROXIDE DISMUTASE CU-ZN -RELATED"/>
    <property type="match status" value="1"/>
</dbReference>
<evidence type="ECO:0000313" key="3">
    <source>
        <dbReference type="EMBL" id="RKP44962.1"/>
    </source>
</evidence>
<comment type="caution">
    <text evidence="3">The sequence shown here is derived from an EMBL/GenBank/DDBJ whole genome shotgun (WGS) entry which is preliminary data.</text>
</comment>
<evidence type="ECO:0000259" key="2">
    <source>
        <dbReference type="Pfam" id="PF00080"/>
    </source>
</evidence>
<gene>
    <name evidence="3" type="ORF">D7S89_21115</name>
</gene>
<dbReference type="OrthoDB" id="5431326at2"/>
<comment type="similarity">
    <text evidence="1">Belongs to the Cu-Zn superoxide dismutase family.</text>
</comment>
<dbReference type="PROSITE" id="PS51257">
    <property type="entry name" value="PROKAR_LIPOPROTEIN"/>
    <property type="match status" value="1"/>
</dbReference>
<dbReference type="InterPro" id="IPR024134">
    <property type="entry name" value="SOD_Cu/Zn_/chaperone"/>
</dbReference>
<reference evidence="3 4" key="1">
    <citation type="submission" date="2018-10" db="EMBL/GenBank/DDBJ databases">
        <title>Paraburkholderia sp. 7MK8-2, isolated from soil.</title>
        <authorList>
            <person name="Gao Z.-H."/>
            <person name="Qiu L.-H."/>
        </authorList>
    </citation>
    <scope>NUCLEOTIDE SEQUENCE [LARGE SCALE GENOMIC DNA]</scope>
    <source>
        <strain evidence="3 4">7MK8-2</strain>
    </source>
</reference>
<evidence type="ECO:0000313" key="4">
    <source>
        <dbReference type="Proteomes" id="UP000280434"/>
    </source>
</evidence>
<protein>
    <submittedName>
        <fullName evidence="3">Superoxide dismutase family protein</fullName>
    </submittedName>
</protein>
<dbReference type="Pfam" id="PF00080">
    <property type="entry name" value="Sod_Cu"/>
    <property type="match status" value="1"/>
</dbReference>
<organism evidence="3 4">
    <name type="scientific">Trinickia fusca</name>
    <dbReference type="NCBI Taxonomy" id="2419777"/>
    <lineage>
        <taxon>Bacteria</taxon>
        <taxon>Pseudomonadati</taxon>
        <taxon>Pseudomonadota</taxon>
        <taxon>Betaproteobacteria</taxon>
        <taxon>Burkholderiales</taxon>
        <taxon>Burkholderiaceae</taxon>
        <taxon>Trinickia</taxon>
    </lineage>
</organism>
<proteinExistence type="inferred from homology"/>
<dbReference type="Gene3D" id="2.60.40.200">
    <property type="entry name" value="Superoxide dismutase, copper/zinc binding domain"/>
    <property type="match status" value="1"/>
</dbReference>
<dbReference type="InterPro" id="IPR001424">
    <property type="entry name" value="SOD_Cu_Zn_dom"/>
</dbReference>
<accession>A0A494X3M3</accession>
<dbReference type="AlphaFoldDB" id="A0A494X3M3"/>
<dbReference type="GO" id="GO:0005507">
    <property type="term" value="F:copper ion binding"/>
    <property type="evidence" value="ECO:0007669"/>
    <property type="project" value="InterPro"/>
</dbReference>